<protein>
    <submittedName>
        <fullName evidence="2">Glycosyltransferase</fullName>
    </submittedName>
</protein>
<proteinExistence type="predicted"/>
<feature type="domain" description="Glycosyltransferase 2-like" evidence="1">
    <location>
        <begin position="44"/>
        <end position="219"/>
    </location>
</feature>
<dbReference type="RefSeq" id="WP_169585596.1">
    <property type="nucleotide sequence ID" value="NZ_VCQU01000002.1"/>
</dbReference>
<dbReference type="InterPro" id="IPR029044">
    <property type="entry name" value="Nucleotide-diphossugar_trans"/>
</dbReference>
<dbReference type="EMBL" id="VCQU01000002">
    <property type="protein sequence ID" value="NMN94877.1"/>
    <property type="molecule type" value="Genomic_DNA"/>
</dbReference>
<dbReference type="Proteomes" id="UP000535543">
    <property type="component" value="Unassembled WGS sequence"/>
</dbReference>
<name>A0A848KG10_9NOCA</name>
<keyword evidence="3" id="KW-1185">Reference proteome</keyword>
<accession>A0A848KG10</accession>
<keyword evidence="2" id="KW-0808">Transferase</keyword>
<organism evidence="2 3">
    <name type="scientific">Antrihabitans stalactiti</name>
    <dbReference type="NCBI Taxonomy" id="2584121"/>
    <lineage>
        <taxon>Bacteria</taxon>
        <taxon>Bacillati</taxon>
        <taxon>Actinomycetota</taxon>
        <taxon>Actinomycetes</taxon>
        <taxon>Mycobacteriales</taxon>
        <taxon>Nocardiaceae</taxon>
        <taxon>Antrihabitans</taxon>
    </lineage>
</organism>
<dbReference type="InterPro" id="IPR001173">
    <property type="entry name" value="Glyco_trans_2-like"/>
</dbReference>
<reference evidence="2 3" key="1">
    <citation type="submission" date="2019-05" db="EMBL/GenBank/DDBJ databases">
        <authorList>
            <person name="Lee S.D."/>
        </authorList>
    </citation>
    <scope>NUCLEOTIDE SEQUENCE [LARGE SCALE GENOMIC DNA]</scope>
    <source>
        <strain evidence="2 3">YC2-7</strain>
    </source>
</reference>
<dbReference type="GO" id="GO:0016740">
    <property type="term" value="F:transferase activity"/>
    <property type="evidence" value="ECO:0007669"/>
    <property type="project" value="UniProtKB-KW"/>
</dbReference>
<dbReference type="PANTHER" id="PTHR43646">
    <property type="entry name" value="GLYCOSYLTRANSFERASE"/>
    <property type="match status" value="1"/>
</dbReference>
<dbReference type="Pfam" id="PF00535">
    <property type="entry name" value="Glycos_transf_2"/>
    <property type="match status" value="1"/>
</dbReference>
<comment type="caution">
    <text evidence="2">The sequence shown here is derived from an EMBL/GenBank/DDBJ whole genome shotgun (WGS) entry which is preliminary data.</text>
</comment>
<gene>
    <name evidence="2" type="ORF">FGL95_07495</name>
</gene>
<evidence type="ECO:0000313" key="2">
    <source>
        <dbReference type="EMBL" id="NMN94877.1"/>
    </source>
</evidence>
<sequence length="378" mass="39902">MFGSSAATSTRIGAAISIGFASTALYNRLTLRQLRPNGPVGPVTVCIPARNERTRLPALITDLRVQRGVALRVLILDDDSTDGTAAAASIAIDGDPRFQLLSNHASPDPGWTGKAAACRRLAEAAGQADTLVLLDADVRLKPDAIAAAVAERRRSDVALLSPWPRQQAESMTERLVQPLLCWSWSSSLPITVATRSRTPSTAVACGQFLVFDADAYREIGGHAAVASSVTEDLDIARALRRAGHRTAPVGSGGLARCRMYTGATELDAGYTRWLWSAYGSAPASAAVVAVAALAFVVPPAAALTGSRAGVVGYLAAVASRLLARSTESDGHLTRADLLDALAHPVSVLAYARLTWRSHRAHRRGALMWKGRDLDARGT</sequence>
<dbReference type="SUPFAM" id="SSF53448">
    <property type="entry name" value="Nucleotide-diphospho-sugar transferases"/>
    <property type="match status" value="1"/>
</dbReference>
<reference evidence="2 3" key="2">
    <citation type="submission" date="2020-06" db="EMBL/GenBank/DDBJ databases">
        <title>Antribacter stalactiti gen. nov., sp. nov., a new member of the family Nacardiaceae isolated from a cave.</title>
        <authorList>
            <person name="Kim I.S."/>
        </authorList>
    </citation>
    <scope>NUCLEOTIDE SEQUENCE [LARGE SCALE GENOMIC DNA]</scope>
    <source>
        <strain evidence="2 3">YC2-7</strain>
    </source>
</reference>
<dbReference type="AlphaFoldDB" id="A0A848KG10"/>
<evidence type="ECO:0000313" key="3">
    <source>
        <dbReference type="Proteomes" id="UP000535543"/>
    </source>
</evidence>
<dbReference type="PANTHER" id="PTHR43646:SF3">
    <property type="entry name" value="SLR1566 PROTEIN"/>
    <property type="match status" value="1"/>
</dbReference>
<evidence type="ECO:0000259" key="1">
    <source>
        <dbReference type="Pfam" id="PF00535"/>
    </source>
</evidence>
<dbReference type="Gene3D" id="3.90.550.10">
    <property type="entry name" value="Spore Coat Polysaccharide Biosynthesis Protein SpsA, Chain A"/>
    <property type="match status" value="1"/>
</dbReference>